<dbReference type="InParanoid" id="Q3JB14"/>
<dbReference type="Proteomes" id="UP000006838">
    <property type="component" value="Chromosome"/>
</dbReference>
<protein>
    <recommendedName>
        <fullName evidence="2">protein-tyrosine-phosphatase</fullName>
        <ecNumber evidence="2">3.1.3.48</ecNumber>
    </recommendedName>
</protein>
<dbReference type="InterPro" id="IPR016195">
    <property type="entry name" value="Pol/histidinol_Pase-like"/>
</dbReference>
<keyword evidence="6" id="KW-1185">Reference proteome</keyword>
<organism evidence="5 6">
    <name type="scientific">Nitrosococcus oceani (strain ATCC 19707 / BCRC 17464 / JCM 30415 / NCIMB 11848 / C-107)</name>
    <dbReference type="NCBI Taxonomy" id="323261"/>
    <lineage>
        <taxon>Bacteria</taxon>
        <taxon>Pseudomonadati</taxon>
        <taxon>Pseudomonadota</taxon>
        <taxon>Gammaproteobacteria</taxon>
        <taxon>Chromatiales</taxon>
        <taxon>Chromatiaceae</taxon>
        <taxon>Nitrosococcus</taxon>
    </lineage>
</organism>
<evidence type="ECO:0000256" key="3">
    <source>
        <dbReference type="ARBA" id="ARBA00022801"/>
    </source>
</evidence>
<dbReference type="Gene3D" id="3.20.20.140">
    <property type="entry name" value="Metal-dependent hydrolases"/>
    <property type="match status" value="1"/>
</dbReference>
<accession>Q3JB14</accession>
<dbReference type="Pfam" id="PF19567">
    <property type="entry name" value="CpsB_CapC"/>
    <property type="match status" value="1"/>
</dbReference>
<dbReference type="AlphaFoldDB" id="Q3JB14"/>
<dbReference type="InterPro" id="IPR016667">
    <property type="entry name" value="Caps_polysacc_synth_CpsB/CapC"/>
</dbReference>
<dbReference type="eggNOG" id="COG4464">
    <property type="taxonomic scope" value="Bacteria"/>
</dbReference>
<comment type="similarity">
    <text evidence="1">Belongs to the metallo-dependent hydrolases superfamily. CpsB/CapC family.</text>
</comment>
<comment type="catalytic activity">
    <reaction evidence="4">
        <text>O-phospho-L-tyrosyl-[protein] + H2O = L-tyrosyl-[protein] + phosphate</text>
        <dbReference type="Rhea" id="RHEA:10684"/>
        <dbReference type="Rhea" id="RHEA-COMP:10136"/>
        <dbReference type="Rhea" id="RHEA-COMP:20101"/>
        <dbReference type="ChEBI" id="CHEBI:15377"/>
        <dbReference type="ChEBI" id="CHEBI:43474"/>
        <dbReference type="ChEBI" id="CHEBI:46858"/>
        <dbReference type="ChEBI" id="CHEBI:61978"/>
        <dbReference type="EC" id="3.1.3.48"/>
    </reaction>
</comment>
<evidence type="ECO:0000256" key="4">
    <source>
        <dbReference type="ARBA" id="ARBA00051722"/>
    </source>
</evidence>
<proteinExistence type="inferred from homology"/>
<dbReference type="GO" id="GO:0004725">
    <property type="term" value="F:protein tyrosine phosphatase activity"/>
    <property type="evidence" value="ECO:0007669"/>
    <property type="project" value="UniProtKB-EC"/>
</dbReference>
<dbReference type="EC" id="3.1.3.48" evidence="2"/>
<reference evidence="6" key="1">
    <citation type="journal article" date="2006" name="Appl. Environ. Microbiol.">
        <title>Complete genome sequence of the marine, chemolithoautotrophic, ammonia-oxidizing bacterium Nitrosococcus oceani ATCC 19707.</title>
        <authorList>
            <person name="Klotz M.G."/>
            <person name="Arp D.J."/>
            <person name="Chain P.S.G."/>
            <person name="El-Sheikh A.F."/>
            <person name="Hauser L.J."/>
            <person name="Hommes N.G."/>
            <person name="Larimer F.W."/>
            <person name="Malfatti S.A."/>
            <person name="Norton J.M."/>
            <person name="Poret-Peterson A.T."/>
            <person name="Vergez L.M."/>
            <person name="Ward B.B."/>
        </authorList>
    </citation>
    <scope>NUCLEOTIDE SEQUENCE [LARGE SCALE GENOMIC DNA]</scope>
    <source>
        <strain evidence="6">ATCC 19707 / BCRC 17464 / NCIMB 11848 / C-107</strain>
    </source>
</reference>
<dbReference type="KEGG" id="noc:Noc_1496"/>
<name>Q3JB14_NITOC</name>
<dbReference type="STRING" id="323261.Noc_1496"/>
<dbReference type="PANTHER" id="PTHR39181">
    <property type="entry name" value="TYROSINE-PROTEIN PHOSPHATASE YWQE"/>
    <property type="match status" value="1"/>
</dbReference>
<keyword evidence="3" id="KW-0378">Hydrolase</keyword>
<gene>
    <name evidence="5" type="ordered locus">Noc_1496</name>
</gene>
<evidence type="ECO:0000256" key="2">
    <source>
        <dbReference type="ARBA" id="ARBA00013064"/>
    </source>
</evidence>
<dbReference type="GO" id="GO:0030145">
    <property type="term" value="F:manganese ion binding"/>
    <property type="evidence" value="ECO:0007669"/>
    <property type="project" value="InterPro"/>
</dbReference>
<sequence length="280" mass="30386">MLKALNMIDLHCHILPGIDDGASDLDTSLAMARLAVGEGVSTIACTPHIYPGLYENTVEGIRAAIEKLRLALAAEDIPLALVMGADIQITPDLGRKLQTGEVPTLNGSRYFLFEPPHHVCPPGFSELAFRFSAMGYVPLITHPERLTWIGDHYEVFVDLALKGVWMQITSGSLTGRFGRSARYWGERMLDEGLVYLLATDAHGLERRPPLLSEGAIAAEKWVGEEEARRLVKGRPQAILADEAPDSVPLPPALRPGVGPAIGTNPAGVGQRLFRWLGIGE</sequence>
<dbReference type="HOGENOM" id="CLU_085966_1_0_6"/>
<evidence type="ECO:0000256" key="1">
    <source>
        <dbReference type="ARBA" id="ARBA00005750"/>
    </source>
</evidence>
<dbReference type="PANTHER" id="PTHR39181:SF1">
    <property type="entry name" value="TYROSINE-PROTEIN PHOSPHATASE YWQE"/>
    <property type="match status" value="1"/>
</dbReference>
<dbReference type="PIRSF" id="PIRSF016557">
    <property type="entry name" value="Caps_synth_CpsB"/>
    <property type="match status" value="1"/>
</dbReference>
<evidence type="ECO:0000313" key="6">
    <source>
        <dbReference type="Proteomes" id="UP000006838"/>
    </source>
</evidence>
<dbReference type="EMBL" id="CP000127">
    <property type="protein sequence ID" value="ABA57982.1"/>
    <property type="molecule type" value="Genomic_DNA"/>
</dbReference>
<dbReference type="SUPFAM" id="SSF89550">
    <property type="entry name" value="PHP domain-like"/>
    <property type="match status" value="1"/>
</dbReference>
<evidence type="ECO:0000313" key="5">
    <source>
        <dbReference type="EMBL" id="ABA57982.1"/>
    </source>
</evidence>